<organism evidence="2 3">
    <name type="scientific">Phytophthora sojae (strain P6497)</name>
    <name type="common">Soybean stem and root rot agent</name>
    <name type="synonym">Phytophthora megasperma f. sp. glycines</name>
    <dbReference type="NCBI Taxonomy" id="1094619"/>
    <lineage>
        <taxon>Eukaryota</taxon>
        <taxon>Sar</taxon>
        <taxon>Stramenopiles</taxon>
        <taxon>Oomycota</taxon>
        <taxon>Peronosporomycetes</taxon>
        <taxon>Peronosporales</taxon>
        <taxon>Peronosporaceae</taxon>
        <taxon>Phytophthora</taxon>
    </lineage>
</organism>
<evidence type="ECO:0000256" key="1">
    <source>
        <dbReference type="SAM" id="MobiDB-lite"/>
    </source>
</evidence>
<dbReference type="KEGG" id="psoj:PHYSODRAFT_252401"/>
<dbReference type="RefSeq" id="XP_009535702.1">
    <property type="nucleotide sequence ID" value="XM_009537407.1"/>
</dbReference>
<keyword evidence="3" id="KW-1185">Reference proteome</keyword>
<dbReference type="InParanoid" id="G5A6W4"/>
<evidence type="ECO:0000313" key="3">
    <source>
        <dbReference type="Proteomes" id="UP000002640"/>
    </source>
</evidence>
<proteinExistence type="predicted"/>
<accession>G5A6W4</accession>
<sequence>MNFLLEEEEKLATLDELIAFIECSGQCSDIEDCFLGEDTGGASPVAVDGSGSGDCYPLGSDESCKQKKPSKRRRKRTGWSSSTGLQRRKRAELQFLRQHVLHLETYLEQLKTPPTAGIDADASSTGQDLAMAELLKRAQAEEINRLLKTIMNNQLQIHDALKNVFEESAISTNNSFLATPDDDI</sequence>
<gene>
    <name evidence="2" type="ORF">PHYSODRAFT_252401</name>
</gene>
<dbReference type="AlphaFoldDB" id="G5A6W4"/>
<feature type="compositionally biased region" description="Basic residues" evidence="1">
    <location>
        <begin position="66"/>
        <end position="77"/>
    </location>
</feature>
<feature type="region of interest" description="Disordered" evidence="1">
    <location>
        <begin position="58"/>
        <end position="85"/>
    </location>
</feature>
<protein>
    <submittedName>
        <fullName evidence="2">Uncharacterized protein</fullName>
    </submittedName>
</protein>
<dbReference type="GeneID" id="20638264"/>
<reference evidence="2 3" key="1">
    <citation type="journal article" date="2006" name="Science">
        <title>Phytophthora genome sequences uncover evolutionary origins and mechanisms of pathogenesis.</title>
        <authorList>
            <person name="Tyler B.M."/>
            <person name="Tripathy S."/>
            <person name="Zhang X."/>
            <person name="Dehal P."/>
            <person name="Jiang R.H."/>
            <person name="Aerts A."/>
            <person name="Arredondo F.D."/>
            <person name="Baxter L."/>
            <person name="Bensasson D."/>
            <person name="Beynon J.L."/>
            <person name="Chapman J."/>
            <person name="Damasceno C.M."/>
            <person name="Dorrance A.E."/>
            <person name="Dou D."/>
            <person name="Dickerman A.W."/>
            <person name="Dubchak I.L."/>
            <person name="Garbelotto M."/>
            <person name="Gijzen M."/>
            <person name="Gordon S.G."/>
            <person name="Govers F."/>
            <person name="Grunwald N.J."/>
            <person name="Huang W."/>
            <person name="Ivors K.L."/>
            <person name="Jones R.W."/>
            <person name="Kamoun S."/>
            <person name="Krampis K."/>
            <person name="Lamour K.H."/>
            <person name="Lee M.K."/>
            <person name="McDonald W.H."/>
            <person name="Medina M."/>
            <person name="Meijer H.J."/>
            <person name="Nordberg E.K."/>
            <person name="Maclean D.J."/>
            <person name="Ospina-Giraldo M.D."/>
            <person name="Morris P.F."/>
            <person name="Phuntumart V."/>
            <person name="Putnam N.H."/>
            <person name="Rash S."/>
            <person name="Rose J.K."/>
            <person name="Sakihama Y."/>
            <person name="Salamov A.A."/>
            <person name="Savidor A."/>
            <person name="Scheuring C.F."/>
            <person name="Smith B.M."/>
            <person name="Sobral B.W."/>
            <person name="Terry A."/>
            <person name="Torto-Alalibo T.A."/>
            <person name="Win J."/>
            <person name="Xu Z."/>
            <person name="Zhang H."/>
            <person name="Grigoriev I.V."/>
            <person name="Rokhsar D.S."/>
            <person name="Boore J.L."/>
        </authorList>
    </citation>
    <scope>NUCLEOTIDE SEQUENCE [LARGE SCALE GENOMIC DNA]</scope>
    <source>
        <strain evidence="2 3">P6497</strain>
    </source>
</reference>
<dbReference type="SMR" id="G5A6W4"/>
<dbReference type="Proteomes" id="UP000002640">
    <property type="component" value="Unassembled WGS sequence"/>
</dbReference>
<dbReference type="EMBL" id="JH159160">
    <property type="protein sequence ID" value="EGZ09069.1"/>
    <property type="molecule type" value="Genomic_DNA"/>
</dbReference>
<evidence type="ECO:0000313" key="2">
    <source>
        <dbReference type="EMBL" id="EGZ09069.1"/>
    </source>
</evidence>
<dbReference type="OMA" id="KTIMNSQ"/>
<name>G5A6W4_PHYSP</name>